<dbReference type="PANTHER" id="PTHR34847">
    <property type="entry name" value="NODULATION PROTEIN U"/>
    <property type="match status" value="1"/>
</dbReference>
<dbReference type="PANTHER" id="PTHR34847:SF1">
    <property type="entry name" value="NODULATION PROTEIN U"/>
    <property type="match status" value="1"/>
</dbReference>
<keyword evidence="5" id="KW-1185">Reference proteome</keyword>
<feature type="domain" description="Carbamoyltransferase" evidence="2">
    <location>
        <begin position="3"/>
        <end position="69"/>
    </location>
</feature>
<dbReference type="RefSeq" id="WP_132166534.1">
    <property type="nucleotide sequence ID" value="NZ_SMKX01000016.1"/>
</dbReference>
<dbReference type="Proteomes" id="UP000295124">
    <property type="component" value="Unassembled WGS sequence"/>
</dbReference>
<dbReference type="AlphaFoldDB" id="A0A4R4ZQR3"/>
<accession>A0A4R4ZQR3</accession>
<protein>
    <recommendedName>
        <fullName evidence="6">Nodulation protein NodU</fullName>
    </recommendedName>
</protein>
<organism evidence="4 5">
    <name type="scientific">Kribbella antibiotica</name>
    <dbReference type="NCBI Taxonomy" id="190195"/>
    <lineage>
        <taxon>Bacteria</taxon>
        <taxon>Bacillati</taxon>
        <taxon>Actinomycetota</taxon>
        <taxon>Actinomycetes</taxon>
        <taxon>Propionibacteriales</taxon>
        <taxon>Kribbellaceae</taxon>
        <taxon>Kribbella</taxon>
    </lineage>
</organism>
<dbReference type="Pfam" id="PF16861">
    <property type="entry name" value="Carbam_trans_C"/>
    <property type="match status" value="1"/>
</dbReference>
<evidence type="ECO:0000313" key="5">
    <source>
        <dbReference type="Proteomes" id="UP000295124"/>
    </source>
</evidence>
<evidence type="ECO:0000259" key="3">
    <source>
        <dbReference type="Pfam" id="PF16861"/>
    </source>
</evidence>
<feature type="domain" description="Carbamoyltransferase C-terminal" evidence="3">
    <location>
        <begin position="391"/>
        <end position="534"/>
    </location>
</feature>
<dbReference type="OrthoDB" id="9780777at2"/>
<dbReference type="InterPro" id="IPR051338">
    <property type="entry name" value="NodU/CmcH_Carbamoyltrnsfr"/>
</dbReference>
<evidence type="ECO:0000259" key="2">
    <source>
        <dbReference type="Pfam" id="PF02543"/>
    </source>
</evidence>
<gene>
    <name evidence="4" type="ORF">E1263_07965</name>
</gene>
<proteinExistence type="inferred from homology"/>
<comment type="similarity">
    <text evidence="1">Belongs to the NodU/CmcH family.</text>
</comment>
<dbReference type="InterPro" id="IPR038152">
    <property type="entry name" value="Carbam_trans_C_sf"/>
</dbReference>
<dbReference type="EMBL" id="SMKX01000016">
    <property type="protein sequence ID" value="TDD61283.1"/>
    <property type="molecule type" value="Genomic_DNA"/>
</dbReference>
<evidence type="ECO:0008006" key="6">
    <source>
        <dbReference type="Google" id="ProtNLM"/>
    </source>
</evidence>
<sequence length="553" mass="59507">MLICGIKASHDGGVAVVDGDRLLFSTEIEKLANAPRYSALGRLELITEILATEGLKPADIDRFVVDGWWTEGAGGGTAIQTGLAGRAFELPVAPYLDGTDGPLHPHLFDGHNFGGAAEGYVSYHHVSNHVMGAYVSSPFAVRGEDSLVLVWDGGMVPRLYHVGNRTRTVTALAPLLPITGNSFGDFSGQFEPFWRDTSDLTEDETVRYHLSIAGKAMAYAALGKVEESAFKVFDELLAGFSRIELETARTLGAKIAANRDQLLPGLSNADLIATFQAYLGHRLLDALATLLRRRFPGQRPQLAIAGGCALNIKWNSLLRNSGLFQEIWVPPFPNDAGAAIGTAACELFRTGQHAALRWDVYSGPQLVQSELPSGWTSRPYDESQLAALLHAEGEPVVVLSGRAEIGPRALGNRSILAPATSAATKDQLNVIKDRAFYRPVAPICLTERAEEVFTPGGADPYMLFEHHVRADWVDRIPAVMHLDGSARLQTIDQSANSATSRILAAYAELSGIPVLCNTSANLNGSGFFPDVASAAHWGGTKYIWSDGVLHTKA</sequence>
<dbReference type="SUPFAM" id="SSF53067">
    <property type="entry name" value="Actin-like ATPase domain"/>
    <property type="match status" value="1"/>
</dbReference>
<evidence type="ECO:0000256" key="1">
    <source>
        <dbReference type="ARBA" id="ARBA00006129"/>
    </source>
</evidence>
<reference evidence="4 5" key="1">
    <citation type="submission" date="2019-03" db="EMBL/GenBank/DDBJ databases">
        <title>Draft genome sequences of novel Actinobacteria.</title>
        <authorList>
            <person name="Sahin N."/>
            <person name="Ay H."/>
            <person name="Saygin H."/>
        </authorList>
    </citation>
    <scope>NUCLEOTIDE SEQUENCE [LARGE SCALE GENOMIC DNA]</scope>
    <source>
        <strain evidence="4 5">JCM 13523</strain>
    </source>
</reference>
<dbReference type="InterPro" id="IPR031730">
    <property type="entry name" value="Carbam_trans_C"/>
</dbReference>
<dbReference type="Gene3D" id="3.30.420.40">
    <property type="match status" value="1"/>
</dbReference>
<name>A0A4R4ZQR3_9ACTN</name>
<dbReference type="Gene3D" id="3.90.870.20">
    <property type="entry name" value="Carbamoyltransferase, C-terminal domain"/>
    <property type="match status" value="1"/>
</dbReference>
<evidence type="ECO:0000313" key="4">
    <source>
        <dbReference type="EMBL" id="TDD61283.1"/>
    </source>
</evidence>
<dbReference type="GO" id="GO:0003824">
    <property type="term" value="F:catalytic activity"/>
    <property type="evidence" value="ECO:0007669"/>
    <property type="project" value="InterPro"/>
</dbReference>
<dbReference type="InterPro" id="IPR043129">
    <property type="entry name" value="ATPase_NBD"/>
</dbReference>
<dbReference type="Pfam" id="PF02543">
    <property type="entry name" value="Carbam_trans_N"/>
    <property type="match status" value="2"/>
</dbReference>
<comment type="caution">
    <text evidence="4">The sequence shown here is derived from an EMBL/GenBank/DDBJ whole genome shotgun (WGS) entry which is preliminary data.</text>
</comment>
<feature type="domain" description="Carbamoyltransferase" evidence="2">
    <location>
        <begin position="121"/>
        <end position="343"/>
    </location>
</feature>
<dbReference type="InterPro" id="IPR003696">
    <property type="entry name" value="Carbtransf_dom"/>
</dbReference>